<feature type="domain" description="Histidine kinase/HSP90-like ATPase" evidence="7">
    <location>
        <begin position="282"/>
        <end position="367"/>
    </location>
</feature>
<keyword evidence="11" id="KW-1185">Reference proteome</keyword>
<feature type="domain" description="DesK/YvfT N-terminal" evidence="9">
    <location>
        <begin position="1"/>
        <end position="151"/>
    </location>
</feature>
<evidence type="ECO:0000256" key="4">
    <source>
        <dbReference type="ARBA" id="ARBA00022777"/>
    </source>
</evidence>
<name>A0A544TK07_9BACI</name>
<protein>
    <recommendedName>
        <fullName evidence="2">histidine kinase</fullName>
        <ecNumber evidence="2">2.7.13.3</ecNumber>
    </recommendedName>
</protein>
<dbReference type="OrthoDB" id="9797605at2"/>
<dbReference type="Pfam" id="PF07730">
    <property type="entry name" value="HisKA_3"/>
    <property type="match status" value="1"/>
</dbReference>
<dbReference type="InterPro" id="IPR036890">
    <property type="entry name" value="HATPase_C_sf"/>
</dbReference>
<organism evidence="10 11">
    <name type="scientific">Psychrobacillus soli</name>
    <dbReference type="NCBI Taxonomy" id="1543965"/>
    <lineage>
        <taxon>Bacteria</taxon>
        <taxon>Bacillati</taxon>
        <taxon>Bacillota</taxon>
        <taxon>Bacilli</taxon>
        <taxon>Bacillales</taxon>
        <taxon>Bacillaceae</taxon>
        <taxon>Psychrobacillus</taxon>
    </lineage>
</organism>
<keyword evidence="6" id="KW-1133">Transmembrane helix</keyword>
<dbReference type="Pfam" id="PF02518">
    <property type="entry name" value="HATPase_c"/>
    <property type="match status" value="1"/>
</dbReference>
<keyword evidence="5" id="KW-0902">Two-component regulatory system</keyword>
<feature type="transmembrane region" description="Helical" evidence="6">
    <location>
        <begin position="130"/>
        <end position="149"/>
    </location>
</feature>
<dbReference type="Gene3D" id="3.30.565.10">
    <property type="entry name" value="Histidine kinase-like ATPase, C-terminal domain"/>
    <property type="match status" value="1"/>
</dbReference>
<evidence type="ECO:0000313" key="10">
    <source>
        <dbReference type="EMBL" id="TQR17796.1"/>
    </source>
</evidence>
<keyword evidence="6" id="KW-0812">Transmembrane</keyword>
<dbReference type="CDD" id="cd16917">
    <property type="entry name" value="HATPase_UhpB-NarQ-NarX-like"/>
    <property type="match status" value="1"/>
</dbReference>
<evidence type="ECO:0000259" key="9">
    <source>
        <dbReference type="Pfam" id="PF23540"/>
    </source>
</evidence>
<dbReference type="AlphaFoldDB" id="A0A544TK07"/>
<dbReference type="PANTHER" id="PTHR24421">
    <property type="entry name" value="NITRATE/NITRITE SENSOR PROTEIN NARX-RELATED"/>
    <property type="match status" value="1"/>
</dbReference>
<dbReference type="Proteomes" id="UP000318937">
    <property type="component" value="Unassembled WGS sequence"/>
</dbReference>
<dbReference type="EMBL" id="VDGG01000006">
    <property type="protein sequence ID" value="TQR17796.1"/>
    <property type="molecule type" value="Genomic_DNA"/>
</dbReference>
<sequence>MPKWYQIFPKYPWLSIYAWVVFCIFPFFFIFRSSTPIEIVVGLSLTIMFFIAYRLSFTSTGWPLYVCTAIEMAISVTMTLLFGYIYFSIFLSFIIGHIQNKISFFIVYSIHIVAIIVAVIIGFFEQTELFLSHLPFLIACLIGVILLPFNTYNRNKRELLEGQLEDAQKRISQFIIIEERERIARDLHDTLGQKLSLIGLKSDLAGRLLEKNPQAAKNEIHDINQTARSVLKEVRELVANMRGNKLEDELFRVKQILLAAEISCKISGTLELRNTPLLVENVLSMCLKEAVTNVVKHSGATSCSISIKQSTKETLLKVHDNGTGIDTKKDWSKGHGLRGIKERLDFVNGSLDIHEKNGTTLNIRVPIVIQQMRQGEET</sequence>
<dbReference type="InterPro" id="IPR011712">
    <property type="entry name" value="Sig_transdc_His_kin_sub3_dim/P"/>
</dbReference>
<dbReference type="PANTHER" id="PTHR24421:SF63">
    <property type="entry name" value="SENSOR HISTIDINE KINASE DESK"/>
    <property type="match status" value="1"/>
</dbReference>
<evidence type="ECO:0000259" key="8">
    <source>
        <dbReference type="Pfam" id="PF07730"/>
    </source>
</evidence>
<feature type="transmembrane region" description="Helical" evidence="6">
    <location>
        <begin position="12"/>
        <end position="30"/>
    </location>
</feature>
<comment type="catalytic activity">
    <reaction evidence="1">
        <text>ATP + protein L-histidine = ADP + protein N-phospho-L-histidine.</text>
        <dbReference type="EC" id="2.7.13.3"/>
    </reaction>
</comment>
<dbReference type="InterPro" id="IPR050482">
    <property type="entry name" value="Sensor_HK_TwoCompSys"/>
</dbReference>
<feature type="transmembrane region" description="Helical" evidence="6">
    <location>
        <begin position="37"/>
        <end position="56"/>
    </location>
</feature>
<dbReference type="SUPFAM" id="SSF55874">
    <property type="entry name" value="ATPase domain of HSP90 chaperone/DNA topoisomerase II/histidine kinase"/>
    <property type="match status" value="1"/>
</dbReference>
<comment type="caution">
    <text evidence="10">The sequence shown here is derived from an EMBL/GenBank/DDBJ whole genome shotgun (WGS) entry which is preliminary data.</text>
</comment>
<keyword evidence="4 10" id="KW-0418">Kinase</keyword>
<evidence type="ECO:0000256" key="3">
    <source>
        <dbReference type="ARBA" id="ARBA00022679"/>
    </source>
</evidence>
<evidence type="ECO:0000256" key="6">
    <source>
        <dbReference type="SAM" id="Phobius"/>
    </source>
</evidence>
<keyword evidence="6" id="KW-0472">Membrane</keyword>
<dbReference type="GO" id="GO:0046983">
    <property type="term" value="F:protein dimerization activity"/>
    <property type="evidence" value="ECO:0007669"/>
    <property type="project" value="InterPro"/>
</dbReference>
<dbReference type="RefSeq" id="WP_142605620.1">
    <property type="nucleotide sequence ID" value="NZ_VDGG01000006.1"/>
</dbReference>
<evidence type="ECO:0000313" key="11">
    <source>
        <dbReference type="Proteomes" id="UP000318937"/>
    </source>
</evidence>
<evidence type="ECO:0000259" key="7">
    <source>
        <dbReference type="Pfam" id="PF02518"/>
    </source>
</evidence>
<accession>A0A544TK07</accession>
<dbReference type="InterPro" id="IPR056374">
    <property type="entry name" value="DesK/YvfT_N"/>
</dbReference>
<evidence type="ECO:0000256" key="2">
    <source>
        <dbReference type="ARBA" id="ARBA00012438"/>
    </source>
</evidence>
<dbReference type="GO" id="GO:0016020">
    <property type="term" value="C:membrane"/>
    <property type="evidence" value="ECO:0007669"/>
    <property type="project" value="InterPro"/>
</dbReference>
<evidence type="ECO:0000256" key="1">
    <source>
        <dbReference type="ARBA" id="ARBA00000085"/>
    </source>
</evidence>
<dbReference type="EC" id="2.7.13.3" evidence="2"/>
<feature type="transmembrane region" description="Helical" evidence="6">
    <location>
        <begin position="62"/>
        <end position="95"/>
    </location>
</feature>
<gene>
    <name evidence="10" type="ORF">FG383_04325</name>
</gene>
<evidence type="ECO:0000256" key="5">
    <source>
        <dbReference type="ARBA" id="ARBA00023012"/>
    </source>
</evidence>
<dbReference type="InterPro" id="IPR003594">
    <property type="entry name" value="HATPase_dom"/>
</dbReference>
<dbReference type="GO" id="GO:0000155">
    <property type="term" value="F:phosphorelay sensor kinase activity"/>
    <property type="evidence" value="ECO:0007669"/>
    <property type="project" value="InterPro"/>
</dbReference>
<dbReference type="Gene3D" id="1.20.5.1930">
    <property type="match status" value="1"/>
</dbReference>
<reference evidence="10 11" key="1">
    <citation type="submission" date="2019-05" db="EMBL/GenBank/DDBJ databases">
        <title>Psychrobacillus vulpis sp. nov., a new species isolated from feces of a red fox that inhabits in The Tablas de Daimiel Natural Park, Albacete, Spain.</title>
        <authorList>
            <person name="Rodriguez M."/>
            <person name="Reina J.C."/>
            <person name="Bejar V."/>
            <person name="Llamas I."/>
        </authorList>
    </citation>
    <scope>NUCLEOTIDE SEQUENCE [LARGE SCALE GENOMIC DNA]</scope>
    <source>
        <strain evidence="10 11">NHI-2</strain>
    </source>
</reference>
<proteinExistence type="predicted"/>
<dbReference type="Pfam" id="PF23540">
    <property type="entry name" value="DesK_N"/>
    <property type="match status" value="1"/>
</dbReference>
<feature type="transmembrane region" description="Helical" evidence="6">
    <location>
        <begin position="102"/>
        <end position="124"/>
    </location>
</feature>
<feature type="domain" description="Signal transduction histidine kinase subgroup 3 dimerisation and phosphoacceptor" evidence="8">
    <location>
        <begin position="179"/>
        <end position="243"/>
    </location>
</feature>
<keyword evidence="3" id="KW-0808">Transferase</keyword>